<dbReference type="CDD" id="cd18497">
    <property type="entry name" value="BACK_ABTB1_BPOZ"/>
    <property type="match status" value="1"/>
</dbReference>
<dbReference type="Proteomes" id="UP000799302">
    <property type="component" value="Unassembled WGS sequence"/>
</dbReference>
<evidence type="ECO:0000313" key="6">
    <source>
        <dbReference type="Proteomes" id="UP000799302"/>
    </source>
</evidence>
<organism evidence="5 6">
    <name type="scientific">Microthyrium microscopicum</name>
    <dbReference type="NCBI Taxonomy" id="703497"/>
    <lineage>
        <taxon>Eukaryota</taxon>
        <taxon>Fungi</taxon>
        <taxon>Dikarya</taxon>
        <taxon>Ascomycota</taxon>
        <taxon>Pezizomycotina</taxon>
        <taxon>Dothideomycetes</taxon>
        <taxon>Dothideomycetes incertae sedis</taxon>
        <taxon>Microthyriales</taxon>
        <taxon>Microthyriaceae</taxon>
        <taxon>Microthyrium</taxon>
    </lineage>
</organism>
<dbReference type="EMBL" id="MU004235">
    <property type="protein sequence ID" value="KAF2669266.1"/>
    <property type="molecule type" value="Genomic_DNA"/>
</dbReference>
<keyword evidence="2 3" id="KW-0040">ANK repeat</keyword>
<feature type="domain" description="BTB" evidence="4">
    <location>
        <begin position="352"/>
        <end position="410"/>
    </location>
</feature>
<keyword evidence="6" id="KW-1185">Reference proteome</keyword>
<dbReference type="SMART" id="SM00225">
    <property type="entry name" value="BTB"/>
    <property type="match status" value="2"/>
</dbReference>
<feature type="repeat" description="ANK" evidence="3">
    <location>
        <begin position="63"/>
        <end position="88"/>
    </location>
</feature>
<feature type="domain" description="BTB" evidence="4">
    <location>
        <begin position="144"/>
        <end position="209"/>
    </location>
</feature>
<dbReference type="Pfam" id="PF13637">
    <property type="entry name" value="Ank_4"/>
    <property type="match status" value="1"/>
</dbReference>
<dbReference type="GO" id="GO:0005737">
    <property type="term" value="C:cytoplasm"/>
    <property type="evidence" value="ECO:0007669"/>
    <property type="project" value="TreeGrafter"/>
</dbReference>
<dbReference type="Pfam" id="PF00651">
    <property type="entry name" value="BTB"/>
    <property type="match status" value="2"/>
</dbReference>
<dbReference type="SUPFAM" id="SSF48403">
    <property type="entry name" value="Ankyrin repeat"/>
    <property type="match status" value="1"/>
</dbReference>
<dbReference type="PROSITE" id="PS50297">
    <property type="entry name" value="ANK_REP_REGION"/>
    <property type="match status" value="1"/>
</dbReference>
<evidence type="ECO:0000256" key="2">
    <source>
        <dbReference type="ARBA" id="ARBA00023043"/>
    </source>
</evidence>
<dbReference type="InterPro" id="IPR044515">
    <property type="entry name" value="ABTB1"/>
</dbReference>
<gene>
    <name evidence="5" type="ORF">BT63DRAFT_425003</name>
</gene>
<evidence type="ECO:0000256" key="1">
    <source>
        <dbReference type="ARBA" id="ARBA00022737"/>
    </source>
</evidence>
<dbReference type="SUPFAM" id="SSF54695">
    <property type="entry name" value="POZ domain"/>
    <property type="match status" value="2"/>
</dbReference>
<dbReference type="GO" id="GO:0000151">
    <property type="term" value="C:ubiquitin ligase complex"/>
    <property type="evidence" value="ECO:0007669"/>
    <property type="project" value="TreeGrafter"/>
</dbReference>
<dbReference type="PANTHER" id="PTHR46231">
    <property type="entry name" value="ANKYRIN REPEAT AND BTB/POZ DOMAIN-CONTAINING PROTEIN 1"/>
    <property type="match status" value="1"/>
</dbReference>
<dbReference type="CDD" id="cd18186">
    <property type="entry name" value="BTB_POZ_ZBTB_KLHL-like"/>
    <property type="match status" value="1"/>
</dbReference>
<dbReference type="AlphaFoldDB" id="A0A6A6UCA9"/>
<dbReference type="InterPro" id="IPR036770">
    <property type="entry name" value="Ankyrin_rpt-contain_sf"/>
</dbReference>
<dbReference type="InterPro" id="IPR000210">
    <property type="entry name" value="BTB/POZ_dom"/>
</dbReference>
<protein>
    <recommendedName>
        <fullName evidence="4">BTB domain-containing protein</fullName>
    </recommendedName>
</protein>
<dbReference type="PROSITE" id="PS50097">
    <property type="entry name" value="BTB"/>
    <property type="match status" value="2"/>
</dbReference>
<name>A0A6A6UCA9_9PEZI</name>
<reference evidence="5" key="1">
    <citation type="journal article" date="2020" name="Stud. Mycol.">
        <title>101 Dothideomycetes genomes: a test case for predicting lifestyles and emergence of pathogens.</title>
        <authorList>
            <person name="Haridas S."/>
            <person name="Albert R."/>
            <person name="Binder M."/>
            <person name="Bloem J."/>
            <person name="Labutti K."/>
            <person name="Salamov A."/>
            <person name="Andreopoulos B."/>
            <person name="Baker S."/>
            <person name="Barry K."/>
            <person name="Bills G."/>
            <person name="Bluhm B."/>
            <person name="Cannon C."/>
            <person name="Castanera R."/>
            <person name="Culley D."/>
            <person name="Daum C."/>
            <person name="Ezra D."/>
            <person name="Gonzalez J."/>
            <person name="Henrissat B."/>
            <person name="Kuo A."/>
            <person name="Liang C."/>
            <person name="Lipzen A."/>
            <person name="Lutzoni F."/>
            <person name="Magnuson J."/>
            <person name="Mondo S."/>
            <person name="Nolan M."/>
            <person name="Ohm R."/>
            <person name="Pangilinan J."/>
            <person name="Park H.-J."/>
            <person name="Ramirez L."/>
            <person name="Alfaro M."/>
            <person name="Sun H."/>
            <person name="Tritt A."/>
            <person name="Yoshinaga Y."/>
            <person name="Zwiers L.-H."/>
            <person name="Turgeon B."/>
            <person name="Goodwin S."/>
            <person name="Spatafora J."/>
            <person name="Crous P."/>
            <person name="Grigoriev I."/>
        </authorList>
    </citation>
    <scope>NUCLEOTIDE SEQUENCE</scope>
    <source>
        <strain evidence="5">CBS 115976</strain>
    </source>
</reference>
<evidence type="ECO:0000256" key="3">
    <source>
        <dbReference type="PROSITE-ProRule" id="PRU00023"/>
    </source>
</evidence>
<accession>A0A6A6UCA9</accession>
<dbReference type="OrthoDB" id="684045at2759"/>
<dbReference type="InterPro" id="IPR002110">
    <property type="entry name" value="Ankyrin_rpt"/>
</dbReference>
<dbReference type="Gene3D" id="1.25.40.20">
    <property type="entry name" value="Ankyrin repeat-containing domain"/>
    <property type="match status" value="1"/>
</dbReference>
<dbReference type="InterPro" id="IPR011333">
    <property type="entry name" value="SKP1/BTB/POZ_sf"/>
</dbReference>
<dbReference type="PANTHER" id="PTHR46231:SF1">
    <property type="entry name" value="ANKYRIN REPEAT AND BTB_POZ DOMAIN-CONTAINING PROTEIN 1"/>
    <property type="match status" value="1"/>
</dbReference>
<evidence type="ECO:0000259" key="4">
    <source>
        <dbReference type="PROSITE" id="PS50097"/>
    </source>
</evidence>
<sequence length="619" mass="70697">MKSKLLCMQKSKKYQQEGSKKITHLILPSLFARFAKQACRRGDLKTVHEKIAEGININSRDIFDYTPLILASLCGQYEVAQLLLESGALCERDTFQGERCLYNALTDRIKNLLLSFDFSKSTSPLQPLAAYFTSLLGREHPKTWDLSLTYDNDTIHVHKFILASRSPYFAKKLETSPEITSWRLPNAIPFESIYTAIRFLYFSEVAIDLGDDQEEEEILRGIDKFSRQIEVERLFDFALKRDDRRLTRQRMSDELTLARDEVNQWFQKNILKNKIVTDTILAKDVKWVKDNAIFADVILRADEVEEEDISEEIDPGSTENGFAPSNTLPIGSFKEPSKSSAKQSKARKSVLFPVQKAMLLRSEFFLIMFSSAFKEAQETEHLQIIPIDCSPECLEVVLTFLYTEKADFSLSLAIEVLFAADLLLLEKLKVKAATTISSLASGAPTTDPSKPGDDETVELINIYDVIRAGWDVRVNRLEEFGARYIANRLEECIDEEDFAQLVKESAQRVKNRQETDTIELVDDIRYYLSERFKMRFEDAGIDVMEDENLLTEDELLATKVDGLELEDGSAPAMPDDFYAGVIRTLDGEDVEDEFEEEARNYQILLGKIDALLDRLRLDA</sequence>
<dbReference type="Gene3D" id="3.30.710.10">
    <property type="entry name" value="Potassium Channel Kv1.1, Chain A"/>
    <property type="match status" value="2"/>
</dbReference>
<keyword evidence="1" id="KW-0677">Repeat</keyword>
<evidence type="ECO:0000313" key="5">
    <source>
        <dbReference type="EMBL" id="KAF2669266.1"/>
    </source>
</evidence>
<proteinExistence type="predicted"/>
<dbReference type="PROSITE" id="PS50088">
    <property type="entry name" value="ANK_REPEAT"/>
    <property type="match status" value="1"/>
</dbReference>